<proteinExistence type="predicted"/>
<accession>A0A507ZXD3</accession>
<dbReference type="Proteomes" id="UP000317169">
    <property type="component" value="Unassembled WGS sequence"/>
</dbReference>
<comment type="caution">
    <text evidence="3">The sequence shown here is derived from an EMBL/GenBank/DDBJ whole genome shotgun (WGS) entry which is preliminary data.</text>
</comment>
<dbReference type="InterPro" id="IPR025646">
    <property type="entry name" value="DUF4350"/>
</dbReference>
<keyword evidence="1" id="KW-0812">Transmembrane</keyword>
<protein>
    <submittedName>
        <fullName evidence="3">DUF4350 domain-containing protein</fullName>
    </submittedName>
</protein>
<dbReference type="RefSeq" id="WP_141421382.1">
    <property type="nucleotide sequence ID" value="NZ_VIAR01000004.1"/>
</dbReference>
<evidence type="ECO:0000259" key="2">
    <source>
        <dbReference type="Pfam" id="PF14258"/>
    </source>
</evidence>
<dbReference type="EMBL" id="VIAR01000004">
    <property type="protein sequence ID" value="TQD39435.1"/>
    <property type="molecule type" value="Genomic_DNA"/>
</dbReference>
<dbReference type="Pfam" id="PF14258">
    <property type="entry name" value="DUF4350"/>
    <property type="match status" value="1"/>
</dbReference>
<name>A0A507ZXD3_9FLAO</name>
<dbReference type="AlphaFoldDB" id="A0A507ZXD3"/>
<keyword evidence="1" id="KW-0472">Membrane</keyword>
<keyword evidence="1" id="KW-1133">Transmembrane helix</keyword>
<evidence type="ECO:0000313" key="4">
    <source>
        <dbReference type="Proteomes" id="UP000317169"/>
    </source>
</evidence>
<evidence type="ECO:0000313" key="3">
    <source>
        <dbReference type="EMBL" id="TQD39435.1"/>
    </source>
</evidence>
<keyword evidence="4" id="KW-1185">Reference proteome</keyword>
<gene>
    <name evidence="3" type="ORF">FKR84_05940</name>
</gene>
<organism evidence="3 4">
    <name type="scientific">Haloflavibacter putidus</name>
    <dbReference type="NCBI Taxonomy" id="2576776"/>
    <lineage>
        <taxon>Bacteria</taxon>
        <taxon>Pseudomonadati</taxon>
        <taxon>Bacteroidota</taxon>
        <taxon>Flavobacteriia</taxon>
        <taxon>Flavobacteriales</taxon>
        <taxon>Flavobacteriaceae</taxon>
        <taxon>Haloflavibacter</taxon>
    </lineage>
</organism>
<reference evidence="3 4" key="1">
    <citation type="submission" date="2019-06" db="EMBL/GenBank/DDBJ databases">
        <title>Flavibacter putida gen. nov., sp. nov., a novel marine bacterium of the family Flavobacteriaceae isolated from coastal seawater.</title>
        <authorList>
            <person name="Feng X."/>
        </authorList>
    </citation>
    <scope>NUCLEOTIDE SEQUENCE [LARGE SCALE GENOMIC DNA]</scope>
    <source>
        <strain evidence="3 4">PLHSN227</strain>
    </source>
</reference>
<feature type="domain" description="DUF4350" evidence="2">
    <location>
        <begin position="40"/>
        <end position="231"/>
    </location>
</feature>
<evidence type="ECO:0000256" key="1">
    <source>
        <dbReference type="SAM" id="Phobius"/>
    </source>
</evidence>
<sequence>MGKTYKLLLVGFLLVLGFIFYLEASKPTPINWYPSYAKTDKIPLGSLVLYESLKESNFTLEEVNNPPYQFLQKHESLAGNYFFLNNNLFLDKAELSKMLNWVENGNTLFLAANNFSTTLLDTLQLEVKTKRSLNKVKTLPYFNFSNPELKAEKAFAFKKEKELVYFSKIDTSKHKILGLASLRLENKNLKDSLVNFLEAPFGEGKILMHSNPELFSNYFMLAEDNYRYAKNALAYLSPQQSLFWDNYYKSGKTIQTSPLYILLNNRYLKWAYYTVLLGALLFIYFEGKRKQKSIPVVKALQNRSYEYTRTIAGMYLEQKKHKEIAEKQINQFYAYLREEFRLEINKDSKIDSTKIASQTGVDSELTNKLFGLIEKIKTAQSINQDQLQLLTQQIIKFKKQI</sequence>
<dbReference type="OrthoDB" id="1111222at2"/>
<feature type="transmembrane region" description="Helical" evidence="1">
    <location>
        <begin position="267"/>
        <end position="285"/>
    </location>
</feature>